<protein>
    <submittedName>
        <fullName evidence="1">Uncharacterized protein</fullName>
    </submittedName>
</protein>
<evidence type="ECO:0000313" key="2">
    <source>
        <dbReference type="Proteomes" id="UP000824469"/>
    </source>
</evidence>
<feature type="non-terminal residue" evidence="1">
    <location>
        <position position="1"/>
    </location>
</feature>
<sequence length="80" mass="9627">PREVGSHRYYTRRQARLLAGLDTSSTGTMDKRDDFRSPPLHELVDLDCELFRGMIDFHHEMIQTMWQMMQRMDMGRPRDR</sequence>
<keyword evidence="2" id="KW-1185">Reference proteome</keyword>
<reference evidence="1 2" key="1">
    <citation type="journal article" date="2021" name="Nat. Plants">
        <title>The Taxus genome provides insights into paclitaxel biosynthesis.</title>
        <authorList>
            <person name="Xiong X."/>
            <person name="Gou J."/>
            <person name="Liao Q."/>
            <person name="Li Y."/>
            <person name="Zhou Q."/>
            <person name="Bi G."/>
            <person name="Li C."/>
            <person name="Du R."/>
            <person name="Wang X."/>
            <person name="Sun T."/>
            <person name="Guo L."/>
            <person name="Liang H."/>
            <person name="Lu P."/>
            <person name="Wu Y."/>
            <person name="Zhang Z."/>
            <person name="Ro D.K."/>
            <person name="Shang Y."/>
            <person name="Huang S."/>
            <person name="Yan J."/>
        </authorList>
    </citation>
    <scope>NUCLEOTIDE SEQUENCE [LARGE SCALE GENOMIC DNA]</scope>
    <source>
        <strain evidence="1">Ta-2019</strain>
    </source>
</reference>
<dbReference type="Proteomes" id="UP000824469">
    <property type="component" value="Unassembled WGS sequence"/>
</dbReference>
<gene>
    <name evidence="1" type="ORF">KI387_014258</name>
</gene>
<comment type="caution">
    <text evidence="1">The sequence shown here is derived from an EMBL/GenBank/DDBJ whole genome shotgun (WGS) entry which is preliminary data.</text>
</comment>
<dbReference type="EMBL" id="JAHRHJ020000009">
    <property type="protein sequence ID" value="KAH9302675.1"/>
    <property type="molecule type" value="Genomic_DNA"/>
</dbReference>
<feature type="non-terminal residue" evidence="1">
    <location>
        <position position="80"/>
    </location>
</feature>
<evidence type="ECO:0000313" key="1">
    <source>
        <dbReference type="EMBL" id="KAH9302675.1"/>
    </source>
</evidence>
<accession>A0AA38CLY6</accession>
<proteinExistence type="predicted"/>
<name>A0AA38CLY6_TAXCH</name>
<organism evidence="1 2">
    <name type="scientific">Taxus chinensis</name>
    <name type="common">Chinese yew</name>
    <name type="synonym">Taxus wallichiana var. chinensis</name>
    <dbReference type="NCBI Taxonomy" id="29808"/>
    <lineage>
        <taxon>Eukaryota</taxon>
        <taxon>Viridiplantae</taxon>
        <taxon>Streptophyta</taxon>
        <taxon>Embryophyta</taxon>
        <taxon>Tracheophyta</taxon>
        <taxon>Spermatophyta</taxon>
        <taxon>Pinopsida</taxon>
        <taxon>Pinidae</taxon>
        <taxon>Conifers II</taxon>
        <taxon>Cupressales</taxon>
        <taxon>Taxaceae</taxon>
        <taxon>Taxus</taxon>
    </lineage>
</organism>
<dbReference type="AlphaFoldDB" id="A0AA38CLY6"/>